<evidence type="ECO:0000313" key="2">
    <source>
        <dbReference type="Proteomes" id="UP001173802"/>
    </source>
</evidence>
<sequence length="85" mass="9784">MSVCDKYVRDCREKYIKHQAKCSNICPEALKYTFVALCEKWILGGLIKGAIYHIASLVLARRGQAKLLEARHSRSLLVIHTRIHF</sequence>
<protein>
    <submittedName>
        <fullName evidence="1">Uncharacterized protein</fullName>
    </submittedName>
</protein>
<proteinExistence type="predicted"/>
<comment type="caution">
    <text evidence="1">The sequence shown here is derived from an EMBL/GenBank/DDBJ whole genome shotgun (WGS) entry which is preliminary data.</text>
</comment>
<keyword evidence="2" id="KW-1185">Reference proteome</keyword>
<accession>A0ACC6FQQ5</accession>
<reference evidence="1 2" key="1">
    <citation type="journal article" date="2023" name="Microorganisms">
        <title>Isolation and Genomic Characteristics of Cat-Borne Campylobacter felis sp. nov. and Sheep-Borne Campylobacter ovis sp. nov.</title>
        <authorList>
            <person name="Wang H."/>
            <person name="Li Y."/>
            <person name="Gu Y."/>
            <person name="Zhou G."/>
            <person name="Chen X."/>
            <person name="Zhang X."/>
            <person name="Shao Z."/>
            <person name="Zhang J."/>
            <person name="Zhang M."/>
        </authorList>
    </citation>
    <scope>NUCLEOTIDE SEQUENCE [LARGE SCALE GENOMIC DNA]</scope>
    <source>
        <strain evidence="1 2">XJK30-2</strain>
    </source>
</reference>
<dbReference type="Proteomes" id="UP001173802">
    <property type="component" value="Unassembled WGS sequence"/>
</dbReference>
<gene>
    <name evidence="1" type="ORF">NYG90_02385</name>
</gene>
<organism evidence="1 2">
    <name type="scientific">Helicobacter zhangjianzhongii</name>
    <dbReference type="NCBI Taxonomy" id="2974574"/>
    <lineage>
        <taxon>Bacteria</taxon>
        <taxon>Pseudomonadati</taxon>
        <taxon>Campylobacterota</taxon>
        <taxon>Epsilonproteobacteria</taxon>
        <taxon>Campylobacterales</taxon>
        <taxon>Helicobacteraceae</taxon>
        <taxon>Helicobacter</taxon>
    </lineage>
</organism>
<name>A0ACC6FQQ5_9HELI</name>
<dbReference type="EMBL" id="JANURN010000002">
    <property type="protein sequence ID" value="MDL0081536.1"/>
    <property type="molecule type" value="Genomic_DNA"/>
</dbReference>
<evidence type="ECO:0000313" key="1">
    <source>
        <dbReference type="EMBL" id="MDL0081536.1"/>
    </source>
</evidence>